<feature type="transmembrane region" description="Helical" evidence="4">
    <location>
        <begin position="133"/>
        <end position="153"/>
    </location>
</feature>
<evidence type="ECO:0000256" key="4">
    <source>
        <dbReference type="SAM" id="Phobius"/>
    </source>
</evidence>
<keyword evidence="4" id="KW-1133">Transmembrane helix</keyword>
<dbReference type="InterPro" id="IPR020846">
    <property type="entry name" value="MFS_dom"/>
</dbReference>
<dbReference type="OrthoDB" id="410267at2759"/>
<accession>A0A135UKM7</accession>
<proteinExistence type="inferred from homology"/>
<evidence type="ECO:0000313" key="7">
    <source>
        <dbReference type="Proteomes" id="UP000070121"/>
    </source>
</evidence>
<dbReference type="Gene3D" id="1.20.1250.20">
    <property type="entry name" value="MFS general substrate transporter like domains"/>
    <property type="match status" value="1"/>
</dbReference>
<name>A0A135UKM7_9PEZI</name>
<comment type="subcellular location">
    <subcellularLocation>
        <location evidence="1">Membrane</location>
        <topology evidence="1">Multi-pass membrane protein</topology>
    </subcellularLocation>
</comment>
<dbReference type="PROSITE" id="PS50850">
    <property type="entry name" value="MFS"/>
    <property type="match status" value="1"/>
</dbReference>
<comment type="similarity">
    <text evidence="2">Belongs to the major facilitator superfamily. Monocarboxylate porter (TC 2.A.1.13) family.</text>
</comment>
<dbReference type="InterPro" id="IPR036259">
    <property type="entry name" value="MFS_trans_sf"/>
</dbReference>
<dbReference type="SUPFAM" id="SSF103473">
    <property type="entry name" value="MFS general substrate transporter"/>
    <property type="match status" value="1"/>
</dbReference>
<evidence type="ECO:0000313" key="6">
    <source>
        <dbReference type="EMBL" id="KXH60907.1"/>
    </source>
</evidence>
<dbReference type="Proteomes" id="UP000070121">
    <property type="component" value="Unassembled WGS sequence"/>
</dbReference>
<dbReference type="GO" id="GO:0016020">
    <property type="term" value="C:membrane"/>
    <property type="evidence" value="ECO:0007669"/>
    <property type="project" value="UniProtKB-SubCell"/>
</dbReference>
<evidence type="ECO:0000256" key="1">
    <source>
        <dbReference type="ARBA" id="ARBA00004141"/>
    </source>
</evidence>
<dbReference type="AlphaFoldDB" id="A0A135UKM7"/>
<keyword evidence="4" id="KW-0472">Membrane</keyword>
<dbReference type="PANTHER" id="PTHR11360:SF177">
    <property type="entry name" value="RIBOFLAVIN TRANSPORTER MCH5"/>
    <property type="match status" value="1"/>
</dbReference>
<feature type="region of interest" description="Disordered" evidence="3">
    <location>
        <begin position="1"/>
        <end position="55"/>
    </location>
</feature>
<reference evidence="6 7" key="1">
    <citation type="submission" date="2014-02" db="EMBL/GenBank/DDBJ databases">
        <title>The genome sequence of Colletotrichum salicis CBS 607.94.</title>
        <authorList>
            <person name="Baroncelli R."/>
            <person name="Thon M.R."/>
        </authorList>
    </citation>
    <scope>NUCLEOTIDE SEQUENCE [LARGE SCALE GENOMIC DNA]</scope>
    <source>
        <strain evidence="6 7">CBS 607.94</strain>
    </source>
</reference>
<sequence>MTKPAGPMDVDCRTARFDENTNVSHAASHDDTRTESNTKSLNGTASNEVSDSEELTYPEGGVEGWGVVLGSFCAMVSVFGLPNTSAVFSSYFSEHQLRAYTPSQIGWIFSTYLFVTYLFGILAGPIFDKYGRRISVAFGSIVTISSLVILSFCDSELQCNARIKETTTLTI</sequence>
<feature type="compositionally biased region" description="Basic and acidic residues" evidence="3">
    <location>
        <begin position="27"/>
        <end position="36"/>
    </location>
</feature>
<gene>
    <name evidence="6" type="ORF">CSAL01_07206</name>
</gene>
<feature type="transmembrane region" description="Helical" evidence="4">
    <location>
        <begin position="105"/>
        <end position="127"/>
    </location>
</feature>
<dbReference type="InterPro" id="IPR011701">
    <property type="entry name" value="MFS"/>
</dbReference>
<evidence type="ECO:0000259" key="5">
    <source>
        <dbReference type="PROSITE" id="PS50850"/>
    </source>
</evidence>
<dbReference type="InterPro" id="IPR050327">
    <property type="entry name" value="Proton-linked_MCT"/>
</dbReference>
<dbReference type="Pfam" id="PF07690">
    <property type="entry name" value="MFS_1"/>
    <property type="match status" value="1"/>
</dbReference>
<dbReference type="GO" id="GO:0022857">
    <property type="term" value="F:transmembrane transporter activity"/>
    <property type="evidence" value="ECO:0007669"/>
    <property type="project" value="InterPro"/>
</dbReference>
<feature type="domain" description="Major facilitator superfamily (MFS) profile" evidence="5">
    <location>
        <begin position="63"/>
        <end position="171"/>
    </location>
</feature>
<comment type="caution">
    <text evidence="6">The sequence shown here is derived from an EMBL/GenBank/DDBJ whole genome shotgun (WGS) entry which is preliminary data.</text>
</comment>
<evidence type="ECO:0000256" key="3">
    <source>
        <dbReference type="SAM" id="MobiDB-lite"/>
    </source>
</evidence>
<keyword evidence="7" id="KW-1185">Reference proteome</keyword>
<evidence type="ECO:0000256" key="2">
    <source>
        <dbReference type="ARBA" id="ARBA00006727"/>
    </source>
</evidence>
<feature type="compositionally biased region" description="Basic and acidic residues" evidence="3">
    <location>
        <begin position="10"/>
        <end position="19"/>
    </location>
</feature>
<dbReference type="PANTHER" id="PTHR11360">
    <property type="entry name" value="MONOCARBOXYLATE TRANSPORTER"/>
    <property type="match status" value="1"/>
</dbReference>
<dbReference type="EMBL" id="JFFI01001339">
    <property type="protein sequence ID" value="KXH60907.1"/>
    <property type="molecule type" value="Genomic_DNA"/>
</dbReference>
<keyword evidence="4" id="KW-0812">Transmembrane</keyword>
<feature type="compositionally biased region" description="Polar residues" evidence="3">
    <location>
        <begin position="37"/>
        <end position="49"/>
    </location>
</feature>
<organism evidence="6 7">
    <name type="scientific">Colletotrichum salicis</name>
    <dbReference type="NCBI Taxonomy" id="1209931"/>
    <lineage>
        <taxon>Eukaryota</taxon>
        <taxon>Fungi</taxon>
        <taxon>Dikarya</taxon>
        <taxon>Ascomycota</taxon>
        <taxon>Pezizomycotina</taxon>
        <taxon>Sordariomycetes</taxon>
        <taxon>Hypocreomycetidae</taxon>
        <taxon>Glomerellales</taxon>
        <taxon>Glomerellaceae</taxon>
        <taxon>Colletotrichum</taxon>
        <taxon>Colletotrichum acutatum species complex</taxon>
    </lineage>
</organism>
<protein>
    <recommendedName>
        <fullName evidence="5">Major facilitator superfamily (MFS) profile domain-containing protein</fullName>
    </recommendedName>
</protein>